<comment type="caution">
    <text evidence="1">The sequence shown here is derived from an EMBL/GenBank/DDBJ whole genome shotgun (WGS) entry which is preliminary data.</text>
</comment>
<name>A0A645G8A3_9ZZZZ</name>
<dbReference type="EMBL" id="VSSQ01071550">
    <property type="protein sequence ID" value="MPN23137.1"/>
    <property type="molecule type" value="Genomic_DNA"/>
</dbReference>
<sequence length="158" mass="17543">MSPLSKQPISSFDRGISGRVKAVRVTGTDGTVYITGNKLRSALTLNSTLLDIEVIAPAQKALEFDITDSYGDRWKKEVPVNLPPQKHETFLNEKSVIHRITGRTTESIVFTGFGWGHGIGLSQWGAKAMAEIAPKGDTTYFREILKHYYQGVDIKKAY</sequence>
<organism evidence="1">
    <name type="scientific">bioreactor metagenome</name>
    <dbReference type="NCBI Taxonomy" id="1076179"/>
    <lineage>
        <taxon>unclassified sequences</taxon>
        <taxon>metagenomes</taxon>
        <taxon>ecological metagenomes</taxon>
    </lineage>
</organism>
<evidence type="ECO:0000313" key="1">
    <source>
        <dbReference type="EMBL" id="MPN23137.1"/>
    </source>
</evidence>
<gene>
    <name evidence="1" type="ORF">SDC9_170524</name>
</gene>
<reference evidence="1" key="1">
    <citation type="submission" date="2019-08" db="EMBL/GenBank/DDBJ databases">
        <authorList>
            <person name="Kucharzyk K."/>
            <person name="Murdoch R.W."/>
            <person name="Higgins S."/>
            <person name="Loffler F."/>
        </authorList>
    </citation>
    <scope>NUCLEOTIDE SEQUENCE</scope>
</reference>
<protein>
    <recommendedName>
        <fullName evidence="2">Sporulation stage II protein D amidase enhancer LytB N-terminal domain-containing protein</fullName>
    </recommendedName>
</protein>
<accession>A0A645G8A3</accession>
<evidence type="ECO:0008006" key="2">
    <source>
        <dbReference type="Google" id="ProtNLM"/>
    </source>
</evidence>
<dbReference type="AlphaFoldDB" id="A0A645G8A3"/>
<proteinExistence type="predicted"/>